<gene>
    <name evidence="1" type="ORF">STA1M1_06930</name>
</gene>
<reference evidence="1" key="1">
    <citation type="journal article" date="2023" name="Int. J. Syst. Evol. Microbiol.">
        <title>Sinisalibacter aestuarii sp. nov., isolated from estuarine sediment of the Arakawa River.</title>
        <authorList>
            <person name="Arafat S.T."/>
            <person name="Hirano S."/>
            <person name="Sato A."/>
            <person name="Takeuchi K."/>
            <person name="Yasuda T."/>
            <person name="Terahara T."/>
            <person name="Hamada M."/>
            <person name="Kobayashi T."/>
        </authorList>
    </citation>
    <scope>NUCLEOTIDE SEQUENCE</scope>
    <source>
        <strain evidence="1">B-399</strain>
    </source>
</reference>
<proteinExistence type="predicted"/>
<evidence type="ECO:0008006" key="3">
    <source>
        <dbReference type="Google" id="ProtNLM"/>
    </source>
</evidence>
<accession>A0ABQ5LP92</accession>
<organism evidence="1 2">
    <name type="scientific">Sinisalibacter aestuarii</name>
    <dbReference type="NCBI Taxonomy" id="2949426"/>
    <lineage>
        <taxon>Bacteria</taxon>
        <taxon>Pseudomonadati</taxon>
        <taxon>Pseudomonadota</taxon>
        <taxon>Alphaproteobacteria</taxon>
        <taxon>Rhodobacterales</taxon>
        <taxon>Roseobacteraceae</taxon>
        <taxon>Sinisalibacter</taxon>
    </lineage>
</organism>
<evidence type="ECO:0000313" key="1">
    <source>
        <dbReference type="EMBL" id="GKY86824.1"/>
    </source>
</evidence>
<dbReference type="Pfam" id="PF13704">
    <property type="entry name" value="Glyco_tranf_2_4"/>
    <property type="match status" value="1"/>
</dbReference>
<name>A0ABQ5LP92_9RHOB</name>
<comment type="caution">
    <text evidence="1">The sequence shown here is derived from an EMBL/GenBank/DDBJ whole genome shotgun (WGS) entry which is preliminary data.</text>
</comment>
<dbReference type="RefSeq" id="WP_281840778.1">
    <property type="nucleotide sequence ID" value="NZ_BROH01000001.1"/>
</dbReference>
<dbReference type="EMBL" id="BROH01000001">
    <property type="protein sequence ID" value="GKY86824.1"/>
    <property type="molecule type" value="Genomic_DNA"/>
</dbReference>
<dbReference type="Proteomes" id="UP001144205">
    <property type="component" value="Unassembled WGS sequence"/>
</dbReference>
<sequence length="291" mass="33045">MEDKKLACAITMVKDDYFFLERWIGYYGALFGRDSLYVVSHGGDPKVAEIAQGANVIAIPGVFNEKFDAVRWRLLSNLGNGLRGYYNFVIVGDVDEYLVFDPKTGMTLPEFLQKRRGKAVITPIGLEVVHKPELEHDPVAAQMLGPRRFVRFSSAYSKPCLFNRPVSLSRGGHFTKEPGLKIFRHLYLFHMRFVDEGLYADTLAKRHAQVDTIQNSDADNMISWNWRRDTGRGDPFLRASALPVVDDFDLSDDVKQLDTSWGPRDETGYYGSDKNIGGKLYTLPERFFGLL</sequence>
<protein>
    <recommendedName>
        <fullName evidence="3">Glycosyltransferase family 2 protein</fullName>
    </recommendedName>
</protein>
<evidence type="ECO:0000313" key="2">
    <source>
        <dbReference type="Proteomes" id="UP001144205"/>
    </source>
</evidence>
<keyword evidence="2" id="KW-1185">Reference proteome</keyword>